<reference evidence="1" key="1">
    <citation type="submission" date="2021-04" db="EMBL/GenBank/DDBJ databases">
        <title>The genome sequence of Ideonella sp. 4Y11.</title>
        <authorList>
            <person name="Liu Y."/>
        </authorList>
    </citation>
    <scope>NUCLEOTIDE SEQUENCE</scope>
    <source>
        <strain evidence="1">4Y11</strain>
    </source>
</reference>
<comment type="caution">
    <text evidence="1">The sequence shown here is derived from an EMBL/GenBank/DDBJ whole genome shotgun (WGS) entry which is preliminary data.</text>
</comment>
<dbReference type="EMBL" id="JAGQDE010000019">
    <property type="protein sequence ID" value="MBQ0960941.1"/>
    <property type="molecule type" value="Genomic_DNA"/>
</dbReference>
<evidence type="ECO:0000313" key="1">
    <source>
        <dbReference type="EMBL" id="MBQ0960941.1"/>
    </source>
</evidence>
<dbReference type="AlphaFoldDB" id="A0A941BHI4"/>
<dbReference type="RefSeq" id="WP_210803615.1">
    <property type="nucleotide sequence ID" value="NZ_JAGQDE010000019.1"/>
</dbReference>
<dbReference type="Proteomes" id="UP000678374">
    <property type="component" value="Unassembled WGS sequence"/>
</dbReference>
<keyword evidence="2" id="KW-1185">Reference proteome</keyword>
<accession>A0A941BHI4</accession>
<organism evidence="1 2">
    <name type="scientific">Ideonella aquatica</name>
    <dbReference type="NCBI Taxonomy" id="2824119"/>
    <lineage>
        <taxon>Bacteria</taxon>
        <taxon>Pseudomonadati</taxon>
        <taxon>Pseudomonadota</taxon>
        <taxon>Betaproteobacteria</taxon>
        <taxon>Burkholderiales</taxon>
        <taxon>Sphaerotilaceae</taxon>
        <taxon>Ideonella</taxon>
    </lineage>
</organism>
<proteinExistence type="predicted"/>
<sequence length="112" mass="12001">MPHADVRFEICVNGQPVGTIGIEAFGVLTAIVSRVRRSPDKIADAHRQRPGFDEAAFLREVCELSMTGLDSVLGEHRDWGTRPLAAGDVVTIRVLAAGPCDPPRTALANTPV</sequence>
<evidence type="ECO:0000313" key="2">
    <source>
        <dbReference type="Proteomes" id="UP000678374"/>
    </source>
</evidence>
<name>A0A941BHI4_9BURK</name>
<protein>
    <submittedName>
        <fullName evidence="1">Uncharacterized protein</fullName>
    </submittedName>
</protein>
<gene>
    <name evidence="1" type="ORF">KAK06_18440</name>
</gene>